<dbReference type="PANTHER" id="PTHR37299">
    <property type="entry name" value="TRANSCRIPTIONAL REGULATOR-RELATED"/>
    <property type="match status" value="1"/>
</dbReference>
<dbReference type="InterPro" id="IPR046947">
    <property type="entry name" value="LytR-like"/>
</dbReference>
<reference evidence="4 5" key="1">
    <citation type="submission" date="2016-11" db="EMBL/GenBank/DDBJ databases">
        <title>Study of marine rhodopsin-containing bacteria.</title>
        <authorList>
            <person name="Yoshizawa S."/>
            <person name="Kumagai Y."/>
            <person name="Kogure K."/>
        </authorList>
    </citation>
    <scope>NUCLEOTIDE SEQUENCE [LARGE SCALE GENOMIC DNA]</scope>
    <source>
        <strain evidence="4 5">SG-29</strain>
    </source>
</reference>
<proteinExistence type="predicted"/>
<evidence type="ECO:0000259" key="2">
    <source>
        <dbReference type="PROSITE" id="PS50110"/>
    </source>
</evidence>
<dbReference type="Gene3D" id="2.40.50.1020">
    <property type="entry name" value="LytTr DNA-binding domain"/>
    <property type="match status" value="1"/>
</dbReference>
<feature type="domain" description="Response regulatory" evidence="2">
    <location>
        <begin position="8"/>
        <end position="126"/>
    </location>
</feature>
<sequence length="286" mass="32183">MSEMPPLRVFVADDEPLARERLRELLGTRGDAECVGEARNGREAVDRIRELRQNGTAPDLLLLDVEMPELDGLGTLNELDIEERPAVVFVTAYDRYALRAFDLHALDYLLKPFDDARFHNALDRARDAVRRGEAAALTQRLLALLRQDDGEAADVSRADPDGASGAKGENEDSEALLTRLAIRTGSRYHLVEVDEIDWIEGAGVYARLIVGDKAHLLRTPLAELERRLDPTRFVRIHRSTIVNLDRVREARGHAHGEYVLGLRDDTRLKVSRTYSDRIRAFLDGLS</sequence>
<dbReference type="PROSITE" id="PS50110">
    <property type="entry name" value="RESPONSE_REGULATORY"/>
    <property type="match status" value="1"/>
</dbReference>
<dbReference type="SMART" id="SM00448">
    <property type="entry name" value="REC"/>
    <property type="match status" value="1"/>
</dbReference>
<dbReference type="EMBL" id="MQWB01000001">
    <property type="protein sequence ID" value="OZC04302.1"/>
    <property type="molecule type" value="Genomic_DNA"/>
</dbReference>
<protein>
    <recommendedName>
        <fullName evidence="6">DNA-binding response regulator</fullName>
    </recommendedName>
</protein>
<dbReference type="FunCoup" id="A0A259U2W1">
    <property type="interactions" value="59"/>
</dbReference>
<dbReference type="Gene3D" id="3.40.50.2300">
    <property type="match status" value="1"/>
</dbReference>
<keyword evidence="1" id="KW-0597">Phosphoprotein</keyword>
<gene>
    <name evidence="4" type="ORF">BSZ36_15720</name>
</gene>
<keyword evidence="5" id="KW-1185">Reference proteome</keyword>
<feature type="modified residue" description="4-aspartylphosphate" evidence="1">
    <location>
        <position position="64"/>
    </location>
</feature>
<organism evidence="4 5">
    <name type="scientific">Rubricoccus marinus</name>
    <dbReference type="NCBI Taxonomy" id="716817"/>
    <lineage>
        <taxon>Bacteria</taxon>
        <taxon>Pseudomonadati</taxon>
        <taxon>Rhodothermota</taxon>
        <taxon>Rhodothermia</taxon>
        <taxon>Rhodothermales</taxon>
        <taxon>Rubricoccaceae</taxon>
        <taxon>Rubricoccus</taxon>
    </lineage>
</organism>
<feature type="domain" description="HTH LytTR-type" evidence="3">
    <location>
        <begin position="180"/>
        <end position="284"/>
    </location>
</feature>
<dbReference type="Proteomes" id="UP000216446">
    <property type="component" value="Unassembled WGS sequence"/>
</dbReference>
<dbReference type="PROSITE" id="PS50930">
    <property type="entry name" value="HTH_LYTTR"/>
    <property type="match status" value="1"/>
</dbReference>
<dbReference type="Pfam" id="PF00072">
    <property type="entry name" value="Response_reg"/>
    <property type="match status" value="1"/>
</dbReference>
<accession>A0A259U2W1</accession>
<evidence type="ECO:0000313" key="5">
    <source>
        <dbReference type="Proteomes" id="UP000216446"/>
    </source>
</evidence>
<dbReference type="SUPFAM" id="SSF52172">
    <property type="entry name" value="CheY-like"/>
    <property type="match status" value="1"/>
</dbReference>
<dbReference type="InterPro" id="IPR007492">
    <property type="entry name" value="LytTR_DNA-bd_dom"/>
</dbReference>
<evidence type="ECO:0000256" key="1">
    <source>
        <dbReference type="PROSITE-ProRule" id="PRU00169"/>
    </source>
</evidence>
<dbReference type="InParanoid" id="A0A259U2W1"/>
<dbReference type="RefSeq" id="WP_218827709.1">
    <property type="nucleotide sequence ID" value="NZ_MQWB01000001.1"/>
</dbReference>
<evidence type="ECO:0000313" key="4">
    <source>
        <dbReference type="EMBL" id="OZC04302.1"/>
    </source>
</evidence>
<name>A0A259U2W1_9BACT</name>
<dbReference type="GO" id="GO:0003677">
    <property type="term" value="F:DNA binding"/>
    <property type="evidence" value="ECO:0007669"/>
    <property type="project" value="InterPro"/>
</dbReference>
<dbReference type="PANTHER" id="PTHR37299:SF1">
    <property type="entry name" value="STAGE 0 SPORULATION PROTEIN A HOMOLOG"/>
    <property type="match status" value="1"/>
</dbReference>
<dbReference type="SMART" id="SM00850">
    <property type="entry name" value="LytTR"/>
    <property type="match status" value="1"/>
</dbReference>
<dbReference type="InterPro" id="IPR011006">
    <property type="entry name" value="CheY-like_superfamily"/>
</dbReference>
<dbReference type="AlphaFoldDB" id="A0A259U2W1"/>
<dbReference type="Pfam" id="PF04397">
    <property type="entry name" value="LytTR"/>
    <property type="match status" value="1"/>
</dbReference>
<dbReference type="InterPro" id="IPR001789">
    <property type="entry name" value="Sig_transdc_resp-reg_receiver"/>
</dbReference>
<dbReference type="GO" id="GO:0000156">
    <property type="term" value="F:phosphorelay response regulator activity"/>
    <property type="evidence" value="ECO:0007669"/>
    <property type="project" value="InterPro"/>
</dbReference>
<evidence type="ECO:0000259" key="3">
    <source>
        <dbReference type="PROSITE" id="PS50930"/>
    </source>
</evidence>
<evidence type="ECO:0008006" key="6">
    <source>
        <dbReference type="Google" id="ProtNLM"/>
    </source>
</evidence>
<comment type="caution">
    <text evidence="4">The sequence shown here is derived from an EMBL/GenBank/DDBJ whole genome shotgun (WGS) entry which is preliminary data.</text>
</comment>